<dbReference type="PANTHER" id="PTHR33165">
    <property type="entry name" value="F-BOX DOMAIN CONTAINING PROTEIN-LIKE-RELATED"/>
    <property type="match status" value="1"/>
</dbReference>
<reference evidence="1" key="1">
    <citation type="journal article" date="2018" name="DNA Res.">
        <title>Multiple hybrid de novo genome assembly of finger millet, an orphan allotetraploid crop.</title>
        <authorList>
            <person name="Hatakeyama M."/>
            <person name="Aluri S."/>
            <person name="Balachadran M.T."/>
            <person name="Sivarajan S.R."/>
            <person name="Patrignani A."/>
            <person name="Gruter S."/>
            <person name="Poveda L."/>
            <person name="Shimizu-Inatsugi R."/>
            <person name="Baeten J."/>
            <person name="Francoijs K.J."/>
            <person name="Nataraja K.N."/>
            <person name="Reddy Y.A.N."/>
            <person name="Phadnis S."/>
            <person name="Ravikumar R.L."/>
            <person name="Schlapbach R."/>
            <person name="Sreeman S.M."/>
            <person name="Shimizu K.K."/>
        </authorList>
    </citation>
    <scope>NUCLEOTIDE SEQUENCE</scope>
</reference>
<evidence type="ECO:0000313" key="2">
    <source>
        <dbReference type="Proteomes" id="UP001054889"/>
    </source>
</evidence>
<sequence length="160" mass="17895">MTSPTCWGQKHPRTALSSRAHSCSNDVTRDWANIGGDGPTGLIAELVLTNDVADYVRFRAVCQLWRRCSPDPRAGGLDGRFLPRRWIMLDKAISASPRCHRFLNMFTGESIRMDLPELADHRCLALTPEGLLLLLHEPTLVVRLLNPLPHAPTHQPPAHH</sequence>
<dbReference type="AlphaFoldDB" id="A0AAV5DM52"/>
<dbReference type="PANTHER" id="PTHR33165:SF57">
    <property type="entry name" value="OS10G0568000 PROTEIN"/>
    <property type="match status" value="1"/>
</dbReference>
<name>A0AAV5DM52_ELECO</name>
<protein>
    <submittedName>
        <fullName evidence="1">Uncharacterized protein</fullName>
    </submittedName>
</protein>
<keyword evidence="2" id="KW-1185">Reference proteome</keyword>
<comment type="caution">
    <text evidence="1">The sequence shown here is derived from an EMBL/GenBank/DDBJ whole genome shotgun (WGS) entry which is preliminary data.</text>
</comment>
<reference evidence="1" key="2">
    <citation type="submission" date="2021-12" db="EMBL/GenBank/DDBJ databases">
        <title>Resequencing data analysis of finger millet.</title>
        <authorList>
            <person name="Hatakeyama M."/>
            <person name="Aluri S."/>
            <person name="Balachadran M.T."/>
            <person name="Sivarajan S.R."/>
            <person name="Poveda L."/>
            <person name="Shimizu-Inatsugi R."/>
            <person name="Schlapbach R."/>
            <person name="Sreeman S.M."/>
            <person name="Shimizu K.K."/>
        </authorList>
    </citation>
    <scope>NUCLEOTIDE SEQUENCE</scope>
</reference>
<dbReference type="EMBL" id="BQKI01000018">
    <property type="protein sequence ID" value="GJN11286.1"/>
    <property type="molecule type" value="Genomic_DNA"/>
</dbReference>
<evidence type="ECO:0000313" key="1">
    <source>
        <dbReference type="EMBL" id="GJN11286.1"/>
    </source>
</evidence>
<dbReference type="Proteomes" id="UP001054889">
    <property type="component" value="Unassembled WGS sequence"/>
</dbReference>
<organism evidence="1 2">
    <name type="scientific">Eleusine coracana subsp. coracana</name>
    <dbReference type="NCBI Taxonomy" id="191504"/>
    <lineage>
        <taxon>Eukaryota</taxon>
        <taxon>Viridiplantae</taxon>
        <taxon>Streptophyta</taxon>
        <taxon>Embryophyta</taxon>
        <taxon>Tracheophyta</taxon>
        <taxon>Spermatophyta</taxon>
        <taxon>Magnoliopsida</taxon>
        <taxon>Liliopsida</taxon>
        <taxon>Poales</taxon>
        <taxon>Poaceae</taxon>
        <taxon>PACMAD clade</taxon>
        <taxon>Chloridoideae</taxon>
        <taxon>Cynodonteae</taxon>
        <taxon>Eleusininae</taxon>
        <taxon>Eleusine</taxon>
    </lineage>
</organism>
<gene>
    <name evidence="1" type="primary">ga29465</name>
    <name evidence="1" type="ORF">PR202_ga29465</name>
</gene>
<accession>A0AAV5DM52</accession>
<proteinExistence type="predicted"/>